<dbReference type="RefSeq" id="WP_120180206.1">
    <property type="nucleotide sequence ID" value="NZ_MBTA01000001.1"/>
</dbReference>
<dbReference type="EMBL" id="MBTA01000001">
    <property type="protein sequence ID" value="RKD20288.1"/>
    <property type="molecule type" value="Genomic_DNA"/>
</dbReference>
<proteinExistence type="predicted"/>
<protein>
    <recommendedName>
        <fullName evidence="3">Lipoprotein</fullName>
    </recommendedName>
</protein>
<name>A0A419SBW0_9SPHI</name>
<gene>
    <name evidence="1" type="ORF">BCY91_01325</name>
</gene>
<reference evidence="1 2" key="1">
    <citation type="submission" date="2016-07" db="EMBL/GenBank/DDBJ databases">
        <title>Genome of Pelobium manganitolerans.</title>
        <authorList>
            <person name="Wu S."/>
            <person name="Wang G."/>
        </authorList>
    </citation>
    <scope>NUCLEOTIDE SEQUENCE [LARGE SCALE GENOMIC DNA]</scope>
    <source>
        <strain evidence="1 2">YS-25</strain>
    </source>
</reference>
<evidence type="ECO:0000313" key="2">
    <source>
        <dbReference type="Proteomes" id="UP000283433"/>
    </source>
</evidence>
<accession>A0A419SBW0</accession>
<dbReference type="AlphaFoldDB" id="A0A419SBW0"/>
<dbReference type="OrthoDB" id="853657at2"/>
<evidence type="ECO:0008006" key="3">
    <source>
        <dbReference type="Google" id="ProtNLM"/>
    </source>
</evidence>
<dbReference type="PROSITE" id="PS51257">
    <property type="entry name" value="PROKAR_LIPOPROTEIN"/>
    <property type="match status" value="1"/>
</dbReference>
<sequence>MKNQFLKSLLLCLVLASCGNQDKKAVSTTDTKPTKEESSTISIDSLSQIKPLYNKIAQQRLTKSLDSNAVTYDCNGEKSGTIKFFYEEKNLVMVEHTYGEYSHNEGLTQFFINKENPFFVYHKNTNWTFEENTAAEGATVDDVTETRSYFVNGTVQQCLQKKYRLRSADKANFNPSSIKNKAVACQKPEEILSSYHKLLQYQAQKGKVDCL</sequence>
<keyword evidence="2" id="KW-1185">Reference proteome</keyword>
<organism evidence="1 2">
    <name type="scientific">Pelobium manganitolerans</name>
    <dbReference type="NCBI Taxonomy" id="1842495"/>
    <lineage>
        <taxon>Bacteria</taxon>
        <taxon>Pseudomonadati</taxon>
        <taxon>Bacteroidota</taxon>
        <taxon>Sphingobacteriia</taxon>
        <taxon>Sphingobacteriales</taxon>
        <taxon>Sphingobacteriaceae</taxon>
        <taxon>Pelobium</taxon>
    </lineage>
</organism>
<evidence type="ECO:0000313" key="1">
    <source>
        <dbReference type="EMBL" id="RKD20288.1"/>
    </source>
</evidence>
<dbReference type="Proteomes" id="UP000283433">
    <property type="component" value="Unassembled WGS sequence"/>
</dbReference>
<comment type="caution">
    <text evidence="1">The sequence shown here is derived from an EMBL/GenBank/DDBJ whole genome shotgun (WGS) entry which is preliminary data.</text>
</comment>